<proteinExistence type="predicted"/>
<evidence type="ECO:0000313" key="2">
    <source>
        <dbReference type="Proteomes" id="UP000243006"/>
    </source>
</evidence>
<evidence type="ECO:0000313" key="1">
    <source>
        <dbReference type="EMBL" id="OUC42094.1"/>
    </source>
</evidence>
<dbReference type="EMBL" id="LVZM01018223">
    <property type="protein sequence ID" value="OUC42094.1"/>
    <property type="molecule type" value="Genomic_DNA"/>
</dbReference>
<feature type="non-terminal residue" evidence="1">
    <location>
        <position position="1"/>
    </location>
</feature>
<gene>
    <name evidence="1" type="ORF">D917_10459</name>
</gene>
<accession>A0A1Y3EAD4</accession>
<protein>
    <submittedName>
        <fullName evidence="1">Uncharacterized protein</fullName>
    </submittedName>
</protein>
<comment type="caution">
    <text evidence="1">The sequence shown here is derived from an EMBL/GenBank/DDBJ whole genome shotgun (WGS) entry which is preliminary data.</text>
</comment>
<dbReference type="AlphaFoldDB" id="A0A1Y3EAD4"/>
<organism evidence="1 2">
    <name type="scientific">Trichinella nativa</name>
    <dbReference type="NCBI Taxonomy" id="6335"/>
    <lineage>
        <taxon>Eukaryota</taxon>
        <taxon>Metazoa</taxon>
        <taxon>Ecdysozoa</taxon>
        <taxon>Nematoda</taxon>
        <taxon>Enoplea</taxon>
        <taxon>Dorylaimia</taxon>
        <taxon>Trichinellida</taxon>
        <taxon>Trichinellidae</taxon>
        <taxon>Trichinella</taxon>
    </lineage>
</organism>
<reference evidence="1 2" key="1">
    <citation type="submission" date="2015-04" db="EMBL/GenBank/DDBJ databases">
        <title>Draft genome of the roundworm Trichinella nativa.</title>
        <authorList>
            <person name="Mitreva M."/>
        </authorList>
    </citation>
    <scope>NUCLEOTIDE SEQUENCE [LARGE SCALE GENOMIC DNA]</scope>
    <source>
        <strain evidence="1 2">ISS45</strain>
    </source>
</reference>
<dbReference type="Proteomes" id="UP000243006">
    <property type="component" value="Unassembled WGS sequence"/>
</dbReference>
<sequence length="177" mass="18956">KPVIRNVPITLVREPSEAGLSKKSSAEERSTVVYDSPSVVVQRSSLTSGLLGRGVQRPALVEPTFSKTAMAKFYSSDSSSAGFRGTVPVELESQGKDLYDVPTGTRAKADLTKPTMDALPPVDELSSLCLLSSTAPKPAPKQAQSELQQLFDQYKANMATLPTAARCCRLPMPSGQR</sequence>
<name>A0A1Y3EAD4_9BILA</name>